<proteinExistence type="predicted"/>
<keyword evidence="3" id="KW-1185">Reference proteome</keyword>
<dbReference type="SUPFAM" id="SSF111369">
    <property type="entry name" value="HlyD-like secretion proteins"/>
    <property type="match status" value="2"/>
</dbReference>
<dbReference type="RefSeq" id="WP_072340575.1">
    <property type="nucleotide sequence ID" value="NZ_FPKU01000001.1"/>
</dbReference>
<dbReference type="PANTHER" id="PTHR30469:SF15">
    <property type="entry name" value="HLYD FAMILY OF SECRETION PROTEINS"/>
    <property type="match status" value="1"/>
</dbReference>
<dbReference type="OrthoDB" id="9763546at2"/>
<reference evidence="2 3" key="1">
    <citation type="submission" date="2016-11" db="EMBL/GenBank/DDBJ databases">
        <authorList>
            <person name="Jaros S."/>
            <person name="Januszkiewicz K."/>
            <person name="Wedrychowicz H."/>
        </authorList>
    </citation>
    <scope>NUCLEOTIDE SEQUENCE [LARGE SCALE GENOMIC DNA]</scope>
    <source>
        <strain evidence="2 3">ATCC 23634</strain>
    </source>
</reference>
<dbReference type="Gene3D" id="2.40.50.100">
    <property type="match status" value="2"/>
</dbReference>
<dbReference type="PANTHER" id="PTHR30469">
    <property type="entry name" value="MULTIDRUG RESISTANCE PROTEIN MDTA"/>
    <property type="match status" value="1"/>
</dbReference>
<dbReference type="GO" id="GO:0015562">
    <property type="term" value="F:efflux transmembrane transporter activity"/>
    <property type="evidence" value="ECO:0007669"/>
    <property type="project" value="TreeGrafter"/>
</dbReference>
<dbReference type="STRING" id="665118.SAMN02983003_1579"/>
<gene>
    <name evidence="2" type="ORF">SAMN02983003_1579</name>
</gene>
<evidence type="ECO:0000313" key="3">
    <source>
        <dbReference type="Proteomes" id="UP000183447"/>
    </source>
</evidence>
<dbReference type="EMBL" id="FPKU01000001">
    <property type="protein sequence ID" value="SFZ83320.1"/>
    <property type="molecule type" value="Genomic_DNA"/>
</dbReference>
<dbReference type="Gene3D" id="1.10.287.470">
    <property type="entry name" value="Helix hairpin bin"/>
    <property type="match status" value="2"/>
</dbReference>
<name>A0A1K2HWT3_9HYPH</name>
<evidence type="ECO:0000313" key="2">
    <source>
        <dbReference type="EMBL" id="SFZ83320.1"/>
    </source>
</evidence>
<dbReference type="AlphaFoldDB" id="A0A1K2HWT3"/>
<keyword evidence="1" id="KW-0175">Coiled coil</keyword>
<feature type="coiled-coil region" evidence="1">
    <location>
        <begin position="170"/>
        <end position="197"/>
    </location>
</feature>
<dbReference type="Gene3D" id="2.40.30.170">
    <property type="match status" value="1"/>
</dbReference>
<dbReference type="GO" id="GO:1990281">
    <property type="term" value="C:efflux pump complex"/>
    <property type="evidence" value="ECO:0007669"/>
    <property type="project" value="TreeGrafter"/>
</dbReference>
<organism evidence="2 3">
    <name type="scientific">Devosia enhydra</name>
    <dbReference type="NCBI Taxonomy" id="665118"/>
    <lineage>
        <taxon>Bacteria</taxon>
        <taxon>Pseudomonadati</taxon>
        <taxon>Pseudomonadota</taxon>
        <taxon>Alphaproteobacteria</taxon>
        <taxon>Hyphomicrobiales</taxon>
        <taxon>Devosiaceae</taxon>
        <taxon>Devosia</taxon>
    </lineage>
</organism>
<dbReference type="Proteomes" id="UP000183447">
    <property type="component" value="Unassembled WGS sequence"/>
</dbReference>
<protein>
    <submittedName>
        <fullName evidence="2">HlyD family secretion protein</fullName>
    </submittedName>
</protein>
<sequence>MIRPRTLLAIGLFGAASLGLGAATLSIIRSNTPDASPVAASVAATASEPLRIGALGTVEPPGGVVAIAPPAAGLVTAVLVAPGEMVDENAVLFRLDDRLPRVRLAQARQAVASAEAALAQAEGTLPALRATVAVAESAVAAAIAQRDEAASELVASEQLASRNAIARRELERKQTALLTASAQLAQAEASRDQAAAQRDQFDPERAGTSLLPLRAAVDDARAALVVAETELAITEIRAPVAGRVLTVTTRSGQYAAVGGSGDPLVTLAPVGPLQVRAEVEEADLPLLVDGSAATGYPRGAGPDAGVPLTFLRREPLLKPKTTLAGGTAERIDTRVIEVVFEVTRDDAGLVPGQLLDVLIDTAP</sequence>
<evidence type="ECO:0000256" key="1">
    <source>
        <dbReference type="SAM" id="Coils"/>
    </source>
</evidence>
<accession>A0A1K2HWT3</accession>